<comment type="caution">
    <text evidence="1">The sequence shown here is derived from an EMBL/GenBank/DDBJ whole genome shotgun (WGS) entry which is preliminary data.</text>
</comment>
<evidence type="ECO:0000313" key="1">
    <source>
        <dbReference type="EMBL" id="MEF3078602.1"/>
    </source>
</evidence>
<dbReference type="EMBL" id="JAZHOU010000002">
    <property type="protein sequence ID" value="MEF3078602.1"/>
    <property type="molecule type" value="Genomic_DNA"/>
</dbReference>
<dbReference type="RefSeq" id="WP_331809388.1">
    <property type="nucleotide sequence ID" value="NZ_JAZHOU010000002.1"/>
</dbReference>
<proteinExistence type="predicted"/>
<protein>
    <recommendedName>
        <fullName evidence="3">Lipoprotein</fullName>
    </recommendedName>
</protein>
<sequence length="186" mass="21697">MKNLLKLLAIITMVACSTTKSVVESEPYMYSVQNEDGSVTKVKSHTKGTLSETEYEHLKNHLNSISEQNIDFSKKLVINFIDNDPLIYRKGFEVPWDIFKGNMDASLDKIEECNHFWIINKRVKDLHYYHGKKIHWLKDENEIIRNLFFMHNGLNGGFVIVKPNGEYFLKVGEYKKSDLLKSFKAF</sequence>
<keyword evidence="2" id="KW-1185">Reference proteome</keyword>
<name>A0ABU7W3Q5_9FLAO</name>
<organism evidence="1 2">
    <name type="scientific">Winogradskyella poriferorum</name>
    <dbReference type="NCBI Taxonomy" id="307627"/>
    <lineage>
        <taxon>Bacteria</taxon>
        <taxon>Pseudomonadati</taxon>
        <taxon>Bacteroidota</taxon>
        <taxon>Flavobacteriia</taxon>
        <taxon>Flavobacteriales</taxon>
        <taxon>Flavobacteriaceae</taxon>
        <taxon>Winogradskyella</taxon>
    </lineage>
</organism>
<gene>
    <name evidence="1" type="ORF">V1468_06280</name>
</gene>
<reference evidence="1 2" key="1">
    <citation type="submission" date="2024-02" db="EMBL/GenBank/DDBJ databases">
        <title>Winogradskyella poriferorum JCM 12885.</title>
        <authorList>
            <person name="Zhang D.-F."/>
            <person name="Fu Z.-Y."/>
        </authorList>
    </citation>
    <scope>NUCLEOTIDE SEQUENCE [LARGE SCALE GENOMIC DNA]</scope>
    <source>
        <strain evidence="1 2">JCM 12885</strain>
    </source>
</reference>
<accession>A0ABU7W3Q5</accession>
<evidence type="ECO:0000313" key="2">
    <source>
        <dbReference type="Proteomes" id="UP001356704"/>
    </source>
</evidence>
<evidence type="ECO:0008006" key="3">
    <source>
        <dbReference type="Google" id="ProtNLM"/>
    </source>
</evidence>
<dbReference type="Proteomes" id="UP001356704">
    <property type="component" value="Unassembled WGS sequence"/>
</dbReference>